<dbReference type="AlphaFoldDB" id="A0A1V9Y6Z8"/>
<dbReference type="PANTHER" id="PTHR34117:SF1">
    <property type="entry name" value="STYLE CELL-CYCLE INHIBITOR 1"/>
    <property type="match status" value="1"/>
</dbReference>
<feature type="region of interest" description="Disordered" evidence="1">
    <location>
        <begin position="1"/>
        <end position="103"/>
    </location>
</feature>
<name>A0A1V9Y6Z8_9STRA</name>
<evidence type="ECO:0000256" key="1">
    <source>
        <dbReference type="SAM" id="MobiDB-lite"/>
    </source>
</evidence>
<feature type="region of interest" description="Disordered" evidence="1">
    <location>
        <begin position="125"/>
        <end position="174"/>
    </location>
</feature>
<evidence type="ECO:0000313" key="2">
    <source>
        <dbReference type="EMBL" id="OQR81505.1"/>
    </source>
</evidence>
<dbReference type="OrthoDB" id="2139939at2759"/>
<dbReference type="EMBL" id="JNBS01004971">
    <property type="protein sequence ID" value="OQR81505.1"/>
    <property type="molecule type" value="Genomic_DNA"/>
</dbReference>
<dbReference type="Proteomes" id="UP000243217">
    <property type="component" value="Unassembled WGS sequence"/>
</dbReference>
<feature type="compositionally biased region" description="Basic and acidic residues" evidence="1">
    <location>
        <begin position="74"/>
        <end position="88"/>
    </location>
</feature>
<dbReference type="STRING" id="74557.A0A1V9Y6Z8"/>
<dbReference type="InterPro" id="IPR044688">
    <property type="entry name" value="SCI-1-like"/>
</dbReference>
<feature type="non-terminal residue" evidence="2">
    <location>
        <position position="1"/>
    </location>
</feature>
<reference evidence="2 3" key="1">
    <citation type="journal article" date="2014" name="Genome Biol. Evol.">
        <title>The secreted proteins of Achlya hypogyna and Thraustotheca clavata identify the ancestral oomycete secretome and reveal gene acquisitions by horizontal gene transfer.</title>
        <authorList>
            <person name="Misner I."/>
            <person name="Blouin N."/>
            <person name="Leonard G."/>
            <person name="Richards T.A."/>
            <person name="Lane C.E."/>
        </authorList>
    </citation>
    <scope>NUCLEOTIDE SEQUENCE [LARGE SCALE GENOMIC DNA]</scope>
    <source>
        <strain evidence="2 3">ATCC 34112</strain>
    </source>
</reference>
<dbReference type="PANTHER" id="PTHR34117">
    <property type="entry name" value="STYLE CELL-CYCLE INHIBITOR 1"/>
    <property type="match status" value="1"/>
</dbReference>
<sequence>LQLASTKDSVDITTNKASKHQDIPVSKPSSLPSRSHKYDSDSDREERRKREKYERKKYSKHKEMVTEELAPKSTGREATIEKKREKSATLHGAARQKEDAKDGLDLSEDFLMGGVDDYHARVQRRKVAQNKRQEEKHQRISAAQEAEAARMQKFLSDMGIQPGQQERITIAPRE</sequence>
<protein>
    <submittedName>
        <fullName evidence="2">Uncharacterized protein</fullName>
    </submittedName>
</protein>
<evidence type="ECO:0000313" key="3">
    <source>
        <dbReference type="Proteomes" id="UP000243217"/>
    </source>
</evidence>
<accession>A0A1V9Y6Z8</accession>
<organism evidence="2 3">
    <name type="scientific">Thraustotheca clavata</name>
    <dbReference type="NCBI Taxonomy" id="74557"/>
    <lineage>
        <taxon>Eukaryota</taxon>
        <taxon>Sar</taxon>
        <taxon>Stramenopiles</taxon>
        <taxon>Oomycota</taxon>
        <taxon>Saprolegniomycetes</taxon>
        <taxon>Saprolegniales</taxon>
        <taxon>Achlyaceae</taxon>
        <taxon>Thraustotheca</taxon>
    </lineage>
</organism>
<gene>
    <name evidence="2" type="ORF">THRCLA_23356</name>
</gene>
<proteinExistence type="predicted"/>
<keyword evidence="3" id="KW-1185">Reference proteome</keyword>
<feature type="compositionally biased region" description="Basic and acidic residues" evidence="1">
    <location>
        <begin position="36"/>
        <end position="65"/>
    </location>
</feature>
<comment type="caution">
    <text evidence="2">The sequence shown here is derived from an EMBL/GenBank/DDBJ whole genome shotgun (WGS) entry which is preliminary data.</text>
</comment>
<feature type="compositionally biased region" description="Polar residues" evidence="1">
    <location>
        <begin position="1"/>
        <end position="16"/>
    </location>
</feature>